<evidence type="ECO:0000256" key="2">
    <source>
        <dbReference type="ARBA" id="ARBA00022692"/>
    </source>
</evidence>
<feature type="domain" description="O-antigen ligase-related" evidence="7">
    <location>
        <begin position="194"/>
        <end position="337"/>
    </location>
</feature>
<feature type="transmembrane region" description="Helical" evidence="6">
    <location>
        <begin position="235"/>
        <end position="255"/>
    </location>
</feature>
<dbReference type="Pfam" id="PF04932">
    <property type="entry name" value="Wzy_C"/>
    <property type="match status" value="1"/>
</dbReference>
<dbReference type="PANTHER" id="PTHR37422">
    <property type="entry name" value="TEICHURONIC ACID BIOSYNTHESIS PROTEIN TUAE"/>
    <property type="match status" value="1"/>
</dbReference>
<accession>A0A1H0NWI0</accession>
<feature type="transmembrane region" description="Helical" evidence="6">
    <location>
        <begin position="51"/>
        <end position="66"/>
    </location>
</feature>
<feature type="transmembrane region" description="Helical" evidence="6">
    <location>
        <begin position="120"/>
        <end position="142"/>
    </location>
</feature>
<evidence type="ECO:0000256" key="6">
    <source>
        <dbReference type="SAM" id="Phobius"/>
    </source>
</evidence>
<evidence type="ECO:0000313" key="9">
    <source>
        <dbReference type="Proteomes" id="UP000199088"/>
    </source>
</evidence>
<proteinExistence type="predicted"/>
<dbReference type="PANTHER" id="PTHR37422:SF21">
    <property type="entry name" value="EXOQ-LIKE PROTEIN"/>
    <property type="match status" value="1"/>
</dbReference>
<sequence length="409" mass="43808">MKPNAALTPSRLGKTKMGPRSVMPRRTPLKIGLVALLTASALPLDGASSIVFLLACAVTLVCVFEWRAFKLPAVVVLLLSWLLLSAFWSADRSATLEAVALSGALLVAGFAAGRLAGARFLLNAVVAAGDVLLALSAVTFFVLPNVGRTAEASHAGALKGVFIDRNTAAFVFVVMLSAYLCHKQSPLARVCRVIAVCVAIVATESGTGHAFIIIVFVIFYLLPRGSRRPLNQRKVAMFVGMSVLLSAVAFVMSHLDVVAPLLGRDSTLTGRTVIWASVDSVIGEQPYVGFGWGALWHAGVPVTEQLWAVGGFRFYHAHQAYLDVLLQVGLIGLVLLLSVFLGAMWRQLSRQDAMNHPGHRFAMLTIVTLALYGLVEQAFMSSFGFCVLSLVLSISWLRISPSLAQKVHG</sequence>
<dbReference type="EMBL" id="FNIR01000009">
    <property type="protein sequence ID" value="SDO97137.1"/>
    <property type="molecule type" value="Genomic_DNA"/>
</dbReference>
<evidence type="ECO:0000313" key="8">
    <source>
        <dbReference type="EMBL" id="SDO97137.1"/>
    </source>
</evidence>
<keyword evidence="9" id="KW-1185">Reference proteome</keyword>
<dbReference type="STRING" id="1052260.SAMN05660199_02893"/>
<feature type="transmembrane region" description="Helical" evidence="6">
    <location>
        <begin position="357"/>
        <end position="375"/>
    </location>
</feature>
<dbReference type="GO" id="GO:0016874">
    <property type="term" value="F:ligase activity"/>
    <property type="evidence" value="ECO:0007669"/>
    <property type="project" value="UniProtKB-KW"/>
</dbReference>
<dbReference type="RefSeq" id="WP_091246475.1">
    <property type="nucleotide sequence ID" value="NZ_FNIR01000009.1"/>
</dbReference>
<feature type="region of interest" description="Disordered" evidence="5">
    <location>
        <begin position="1"/>
        <end position="20"/>
    </location>
</feature>
<keyword evidence="8" id="KW-0436">Ligase</keyword>
<evidence type="ECO:0000256" key="5">
    <source>
        <dbReference type="SAM" id="MobiDB-lite"/>
    </source>
</evidence>
<keyword evidence="2 6" id="KW-0812">Transmembrane</keyword>
<dbReference type="InterPro" id="IPR007016">
    <property type="entry name" value="O-antigen_ligase-rel_domated"/>
</dbReference>
<keyword evidence="4 6" id="KW-0472">Membrane</keyword>
<dbReference type="GO" id="GO:0016020">
    <property type="term" value="C:membrane"/>
    <property type="evidence" value="ECO:0007669"/>
    <property type="project" value="UniProtKB-SubCell"/>
</dbReference>
<evidence type="ECO:0000256" key="1">
    <source>
        <dbReference type="ARBA" id="ARBA00004141"/>
    </source>
</evidence>
<keyword evidence="3 6" id="KW-1133">Transmembrane helix</keyword>
<evidence type="ECO:0000256" key="4">
    <source>
        <dbReference type="ARBA" id="ARBA00023136"/>
    </source>
</evidence>
<feature type="transmembrane region" description="Helical" evidence="6">
    <location>
        <begin position="381"/>
        <end position="399"/>
    </location>
</feature>
<protein>
    <submittedName>
        <fullName evidence="8">O-antigen ligase</fullName>
    </submittedName>
</protein>
<reference evidence="9" key="1">
    <citation type="submission" date="2016-10" db="EMBL/GenBank/DDBJ databases">
        <authorList>
            <person name="Varghese N."/>
            <person name="Submissions S."/>
        </authorList>
    </citation>
    <scope>NUCLEOTIDE SEQUENCE [LARGE SCALE GENOMIC DNA]</scope>
    <source>
        <strain evidence="9">DSM 45843</strain>
    </source>
</reference>
<dbReference type="InterPro" id="IPR051533">
    <property type="entry name" value="WaaL-like"/>
</dbReference>
<feature type="transmembrane region" description="Helical" evidence="6">
    <location>
        <begin position="324"/>
        <end position="345"/>
    </location>
</feature>
<dbReference type="Proteomes" id="UP000199088">
    <property type="component" value="Unassembled WGS sequence"/>
</dbReference>
<evidence type="ECO:0000259" key="7">
    <source>
        <dbReference type="Pfam" id="PF04932"/>
    </source>
</evidence>
<evidence type="ECO:0000256" key="3">
    <source>
        <dbReference type="ARBA" id="ARBA00022989"/>
    </source>
</evidence>
<dbReference type="OrthoDB" id="1118146at2"/>
<feature type="transmembrane region" description="Helical" evidence="6">
    <location>
        <begin position="208"/>
        <end position="223"/>
    </location>
</feature>
<feature type="transmembrane region" description="Helical" evidence="6">
    <location>
        <begin position="73"/>
        <end position="90"/>
    </location>
</feature>
<name>A0A1H0NWI0_9ACTN</name>
<dbReference type="AlphaFoldDB" id="A0A1H0NWI0"/>
<gene>
    <name evidence="8" type="ORF">SAMN05660199_02893</name>
</gene>
<comment type="subcellular location">
    <subcellularLocation>
        <location evidence="1">Membrane</location>
        <topology evidence="1">Multi-pass membrane protein</topology>
    </subcellularLocation>
</comment>
<organism evidence="8 9">
    <name type="scientific">Klenkia soli</name>
    <dbReference type="NCBI Taxonomy" id="1052260"/>
    <lineage>
        <taxon>Bacteria</taxon>
        <taxon>Bacillati</taxon>
        <taxon>Actinomycetota</taxon>
        <taxon>Actinomycetes</taxon>
        <taxon>Geodermatophilales</taxon>
        <taxon>Geodermatophilaceae</taxon>
        <taxon>Klenkia</taxon>
    </lineage>
</organism>
<feature type="transmembrane region" description="Helical" evidence="6">
    <location>
        <begin position="96"/>
        <end position="113"/>
    </location>
</feature>